<organism evidence="1 2">
    <name type="scientific">Murinocardiopsis flavida</name>
    <dbReference type="NCBI Taxonomy" id="645275"/>
    <lineage>
        <taxon>Bacteria</taxon>
        <taxon>Bacillati</taxon>
        <taxon>Actinomycetota</taxon>
        <taxon>Actinomycetes</taxon>
        <taxon>Streptosporangiales</taxon>
        <taxon>Nocardiopsidaceae</taxon>
        <taxon>Murinocardiopsis</taxon>
    </lineage>
</organism>
<keyword evidence="2" id="KW-1185">Reference proteome</keyword>
<reference evidence="1 2" key="1">
    <citation type="submission" date="2018-03" db="EMBL/GenBank/DDBJ databases">
        <title>Genomic Encyclopedia of Archaeal and Bacterial Type Strains, Phase II (KMG-II): from individual species to whole genera.</title>
        <authorList>
            <person name="Goeker M."/>
        </authorList>
    </citation>
    <scope>NUCLEOTIDE SEQUENCE [LARGE SCALE GENOMIC DNA]</scope>
    <source>
        <strain evidence="1 2">DSM 45312</strain>
    </source>
</reference>
<dbReference type="Proteomes" id="UP000240542">
    <property type="component" value="Unassembled WGS sequence"/>
</dbReference>
<dbReference type="AlphaFoldDB" id="A0A2P8CXI7"/>
<comment type="caution">
    <text evidence="1">The sequence shown here is derived from an EMBL/GenBank/DDBJ whole genome shotgun (WGS) entry which is preliminary data.</text>
</comment>
<name>A0A2P8CXI7_9ACTN</name>
<sequence length="70" mass="7749">MPEVVVLGGRTLYEVVYTESGVLDGGIRFTDSDLAKRWESFIKDLFVAGEDVISYTDRRVVELPAPLAGE</sequence>
<dbReference type="EMBL" id="PYGA01000025">
    <property type="protein sequence ID" value="PSK89637.1"/>
    <property type="molecule type" value="Genomic_DNA"/>
</dbReference>
<accession>A0A2P8CXI7</accession>
<proteinExistence type="predicted"/>
<gene>
    <name evidence="1" type="ORF">CLV63_12531</name>
</gene>
<evidence type="ECO:0000313" key="1">
    <source>
        <dbReference type="EMBL" id="PSK89637.1"/>
    </source>
</evidence>
<evidence type="ECO:0000313" key="2">
    <source>
        <dbReference type="Proteomes" id="UP000240542"/>
    </source>
</evidence>
<protein>
    <submittedName>
        <fullName evidence="1">Uncharacterized protein</fullName>
    </submittedName>
</protein>